<evidence type="ECO:0000313" key="2">
    <source>
        <dbReference type="EMBL" id="THU82711.1"/>
    </source>
</evidence>
<evidence type="ECO:0000313" key="3">
    <source>
        <dbReference type="Proteomes" id="UP000297245"/>
    </source>
</evidence>
<reference evidence="2 3" key="1">
    <citation type="journal article" date="2019" name="Nat. Ecol. Evol.">
        <title>Megaphylogeny resolves global patterns of mushroom evolution.</title>
        <authorList>
            <person name="Varga T."/>
            <person name="Krizsan K."/>
            <person name="Foldi C."/>
            <person name="Dima B."/>
            <person name="Sanchez-Garcia M."/>
            <person name="Sanchez-Ramirez S."/>
            <person name="Szollosi G.J."/>
            <person name="Szarkandi J.G."/>
            <person name="Papp V."/>
            <person name="Albert L."/>
            <person name="Andreopoulos W."/>
            <person name="Angelini C."/>
            <person name="Antonin V."/>
            <person name="Barry K.W."/>
            <person name="Bougher N.L."/>
            <person name="Buchanan P."/>
            <person name="Buyck B."/>
            <person name="Bense V."/>
            <person name="Catcheside P."/>
            <person name="Chovatia M."/>
            <person name="Cooper J."/>
            <person name="Damon W."/>
            <person name="Desjardin D."/>
            <person name="Finy P."/>
            <person name="Geml J."/>
            <person name="Haridas S."/>
            <person name="Hughes K."/>
            <person name="Justo A."/>
            <person name="Karasinski D."/>
            <person name="Kautmanova I."/>
            <person name="Kiss B."/>
            <person name="Kocsube S."/>
            <person name="Kotiranta H."/>
            <person name="LaButti K.M."/>
            <person name="Lechner B.E."/>
            <person name="Liimatainen K."/>
            <person name="Lipzen A."/>
            <person name="Lukacs Z."/>
            <person name="Mihaltcheva S."/>
            <person name="Morgado L.N."/>
            <person name="Niskanen T."/>
            <person name="Noordeloos M.E."/>
            <person name="Ohm R.A."/>
            <person name="Ortiz-Santana B."/>
            <person name="Ovrebo C."/>
            <person name="Racz N."/>
            <person name="Riley R."/>
            <person name="Savchenko A."/>
            <person name="Shiryaev A."/>
            <person name="Soop K."/>
            <person name="Spirin V."/>
            <person name="Szebenyi C."/>
            <person name="Tomsovsky M."/>
            <person name="Tulloss R.E."/>
            <person name="Uehling J."/>
            <person name="Grigoriev I.V."/>
            <person name="Vagvolgyi C."/>
            <person name="Papp T."/>
            <person name="Martin F.M."/>
            <person name="Miettinen O."/>
            <person name="Hibbett D.S."/>
            <person name="Nagy L.G."/>
        </authorList>
    </citation>
    <scope>NUCLEOTIDE SEQUENCE [LARGE SCALE GENOMIC DNA]</scope>
    <source>
        <strain evidence="2 3">CBS 962.96</strain>
    </source>
</reference>
<gene>
    <name evidence="2" type="ORF">K435DRAFT_808074</name>
</gene>
<dbReference type="AlphaFoldDB" id="A0A4S8L318"/>
<name>A0A4S8L318_DENBC</name>
<dbReference type="Proteomes" id="UP000297245">
    <property type="component" value="Unassembled WGS sequence"/>
</dbReference>
<dbReference type="OrthoDB" id="432234at2759"/>
<dbReference type="InterPro" id="IPR025476">
    <property type="entry name" value="Helitron_helicase-like"/>
</dbReference>
<sequence>MVNIIQRKQTSFNAKLAVKRSLFPRVEALLDKAETEGEKAAADLLKNPGDEREMFSTVVTDGLPHIFLTLNPTDTNNPIAQVLAGRDLDLDKFFDDLKPGAENLEHSSSITLNPIAAAEFFHPSVKILLEILLLGTKRQNRKGIFGEVSVYYGVVEAQESSKTGMMMYSLIICLKELMSILELQIKIYEIYLRIQA</sequence>
<accession>A0A4S8L318</accession>
<keyword evidence="3" id="KW-1185">Reference proteome</keyword>
<evidence type="ECO:0000259" key="1">
    <source>
        <dbReference type="Pfam" id="PF14214"/>
    </source>
</evidence>
<dbReference type="EMBL" id="ML179713">
    <property type="protein sequence ID" value="THU82711.1"/>
    <property type="molecule type" value="Genomic_DNA"/>
</dbReference>
<feature type="domain" description="Helitron helicase-like" evidence="1">
    <location>
        <begin position="52"/>
        <end position="159"/>
    </location>
</feature>
<protein>
    <recommendedName>
        <fullName evidence="1">Helitron helicase-like domain-containing protein</fullName>
    </recommendedName>
</protein>
<proteinExistence type="predicted"/>
<organism evidence="2 3">
    <name type="scientific">Dendrothele bispora (strain CBS 962.96)</name>
    <dbReference type="NCBI Taxonomy" id="1314807"/>
    <lineage>
        <taxon>Eukaryota</taxon>
        <taxon>Fungi</taxon>
        <taxon>Dikarya</taxon>
        <taxon>Basidiomycota</taxon>
        <taxon>Agaricomycotina</taxon>
        <taxon>Agaricomycetes</taxon>
        <taxon>Agaricomycetidae</taxon>
        <taxon>Agaricales</taxon>
        <taxon>Agaricales incertae sedis</taxon>
        <taxon>Dendrothele</taxon>
    </lineage>
</organism>
<dbReference type="Pfam" id="PF14214">
    <property type="entry name" value="Helitron_like_N"/>
    <property type="match status" value="1"/>
</dbReference>